<evidence type="ECO:0000256" key="3">
    <source>
        <dbReference type="ARBA" id="ARBA00023004"/>
    </source>
</evidence>
<feature type="chain" id="PRO_5045225262" evidence="5">
    <location>
        <begin position="17"/>
        <end position="127"/>
    </location>
</feature>
<protein>
    <submittedName>
        <fullName evidence="7">C-type cytochrome</fullName>
    </submittedName>
</protein>
<evidence type="ECO:0000313" key="8">
    <source>
        <dbReference type="Proteomes" id="UP000584642"/>
    </source>
</evidence>
<dbReference type="Gene3D" id="1.10.760.10">
    <property type="entry name" value="Cytochrome c-like domain"/>
    <property type="match status" value="1"/>
</dbReference>
<accession>A0ABX2T4Q7</accession>
<name>A0ABX2T4Q7_9PROT</name>
<keyword evidence="2 4" id="KW-0479">Metal-binding</keyword>
<comment type="caution">
    <text evidence="7">The sequence shown here is derived from an EMBL/GenBank/DDBJ whole genome shotgun (WGS) entry which is preliminary data.</text>
</comment>
<keyword evidence="1 4" id="KW-0349">Heme</keyword>
<keyword evidence="3 4" id="KW-0408">Iron</keyword>
<dbReference type="PROSITE" id="PS51007">
    <property type="entry name" value="CYTC"/>
    <property type="match status" value="1"/>
</dbReference>
<dbReference type="SUPFAM" id="SSF46626">
    <property type="entry name" value="Cytochrome c"/>
    <property type="match status" value="1"/>
</dbReference>
<reference evidence="7 8" key="1">
    <citation type="submission" date="2020-05" db="EMBL/GenBank/DDBJ databases">
        <title>Azospirillum oleiclasticum sp. nov, a nitrogen-fixing and heavy crude oil-emulsifying bacterium isolated from the crude oil of Yumen Oilfield.</title>
        <authorList>
            <person name="Wu D."/>
            <person name="Cai M."/>
            <person name="Zhang X."/>
        </authorList>
    </citation>
    <scope>NUCLEOTIDE SEQUENCE [LARGE SCALE GENOMIC DNA]</scope>
    <source>
        <strain evidence="7 8">ROY-1-1-2</strain>
    </source>
</reference>
<gene>
    <name evidence="7" type="ORF">HND93_00090</name>
</gene>
<dbReference type="PROSITE" id="PS51257">
    <property type="entry name" value="PROKAR_LIPOPROTEIN"/>
    <property type="match status" value="1"/>
</dbReference>
<evidence type="ECO:0000256" key="2">
    <source>
        <dbReference type="ARBA" id="ARBA00022723"/>
    </source>
</evidence>
<evidence type="ECO:0000256" key="4">
    <source>
        <dbReference type="PROSITE-ProRule" id="PRU00433"/>
    </source>
</evidence>
<evidence type="ECO:0000256" key="5">
    <source>
        <dbReference type="SAM" id="SignalP"/>
    </source>
</evidence>
<dbReference type="Proteomes" id="UP000584642">
    <property type="component" value="Unassembled WGS sequence"/>
</dbReference>
<feature type="domain" description="Cytochrome c" evidence="6">
    <location>
        <begin position="36"/>
        <end position="127"/>
    </location>
</feature>
<dbReference type="InterPro" id="IPR009056">
    <property type="entry name" value="Cyt_c-like_dom"/>
</dbReference>
<keyword evidence="5" id="KW-0732">Signal</keyword>
<evidence type="ECO:0000313" key="7">
    <source>
        <dbReference type="EMBL" id="NYZ18093.1"/>
    </source>
</evidence>
<dbReference type="InterPro" id="IPR036909">
    <property type="entry name" value="Cyt_c-like_dom_sf"/>
</dbReference>
<feature type="signal peptide" evidence="5">
    <location>
        <begin position="1"/>
        <end position="16"/>
    </location>
</feature>
<proteinExistence type="predicted"/>
<dbReference type="Pfam" id="PF00034">
    <property type="entry name" value="Cytochrom_C"/>
    <property type="match status" value="1"/>
</dbReference>
<sequence>MRASFPGAALAGAALAALWLTGCGGDAGPPPGAVAGDPEAGRTLIGRLECGTCHSIPGVTGARGIVGPPLDGFGRRAYIAGILPNRADTLAHWVRAAPELAPATAMPAMPIDARAAQDIAAYLHTLR</sequence>
<keyword evidence="8" id="KW-1185">Reference proteome</keyword>
<dbReference type="RefSeq" id="WP_180279867.1">
    <property type="nucleotide sequence ID" value="NZ_JABFDB010000001.1"/>
</dbReference>
<organism evidence="7 8">
    <name type="scientific">Azospirillum oleiclasticum</name>
    <dbReference type="NCBI Taxonomy" id="2735135"/>
    <lineage>
        <taxon>Bacteria</taxon>
        <taxon>Pseudomonadati</taxon>
        <taxon>Pseudomonadota</taxon>
        <taxon>Alphaproteobacteria</taxon>
        <taxon>Rhodospirillales</taxon>
        <taxon>Azospirillaceae</taxon>
        <taxon>Azospirillum</taxon>
    </lineage>
</organism>
<evidence type="ECO:0000259" key="6">
    <source>
        <dbReference type="PROSITE" id="PS51007"/>
    </source>
</evidence>
<evidence type="ECO:0000256" key="1">
    <source>
        <dbReference type="ARBA" id="ARBA00022617"/>
    </source>
</evidence>
<dbReference type="EMBL" id="JABFDB010000001">
    <property type="protein sequence ID" value="NYZ18093.1"/>
    <property type="molecule type" value="Genomic_DNA"/>
</dbReference>